<evidence type="ECO:0000313" key="2">
    <source>
        <dbReference type="EMBL" id="KAF3593346.1"/>
    </source>
</evidence>
<proteinExistence type="predicted"/>
<evidence type="ECO:0000313" key="3">
    <source>
        <dbReference type="Proteomes" id="UP000266723"/>
    </source>
</evidence>
<dbReference type="EMBL" id="QGKV02000299">
    <property type="protein sequence ID" value="KAF3593346.1"/>
    <property type="molecule type" value="Genomic_DNA"/>
</dbReference>
<protein>
    <recommendedName>
        <fullName evidence="4">DUF1204 domain-containing protein</fullName>
    </recommendedName>
</protein>
<gene>
    <name evidence="2" type="ORF">DY000_02026202</name>
</gene>
<feature type="region of interest" description="Disordered" evidence="1">
    <location>
        <begin position="26"/>
        <end position="120"/>
    </location>
</feature>
<feature type="compositionally biased region" description="Polar residues" evidence="1">
    <location>
        <begin position="26"/>
        <end position="35"/>
    </location>
</feature>
<keyword evidence="3" id="KW-1185">Reference proteome</keyword>
<evidence type="ECO:0008006" key="4">
    <source>
        <dbReference type="Google" id="ProtNLM"/>
    </source>
</evidence>
<dbReference type="Proteomes" id="UP000266723">
    <property type="component" value="Unassembled WGS sequence"/>
</dbReference>
<sequence length="338" mass="39083">MEESTRKTHRFGNLSDLAILKAITETTGDLRSPLSTKAVEMATTEIPADPPPEIQKTPVAETRTESQVKARKDGEIRSISLETEQKENVEGSKEKGKRGEVQEGSEMGNMEGKCSEVEGNKEIEEGEITGWEKVAGEKVGKSPISQSLKYGQVTIATPFRFAALRNTDEKGEEIEDEQIEELEEMDKDEEVEDIYQNHLRCRIQLKREESSKRRPFKFTNAIAKMPEFNELMENQWREYEALYQSTSAMYRLTKRLKALKQPLRELSKIKLCELSKKTREAYQDLCLKQKETMENPTAERIKAESEAMNRWQRLAELEEEFLKQISKPRQMKRLKKKL</sequence>
<name>A0ABQ7EA02_BRACR</name>
<organism evidence="2 3">
    <name type="scientific">Brassica cretica</name>
    <name type="common">Mustard</name>
    <dbReference type="NCBI Taxonomy" id="69181"/>
    <lineage>
        <taxon>Eukaryota</taxon>
        <taxon>Viridiplantae</taxon>
        <taxon>Streptophyta</taxon>
        <taxon>Embryophyta</taxon>
        <taxon>Tracheophyta</taxon>
        <taxon>Spermatophyta</taxon>
        <taxon>Magnoliopsida</taxon>
        <taxon>eudicotyledons</taxon>
        <taxon>Gunneridae</taxon>
        <taxon>Pentapetalae</taxon>
        <taxon>rosids</taxon>
        <taxon>malvids</taxon>
        <taxon>Brassicales</taxon>
        <taxon>Brassicaceae</taxon>
        <taxon>Brassiceae</taxon>
        <taxon>Brassica</taxon>
    </lineage>
</organism>
<comment type="caution">
    <text evidence="2">The sequence shown here is derived from an EMBL/GenBank/DDBJ whole genome shotgun (WGS) entry which is preliminary data.</text>
</comment>
<reference evidence="2 3" key="1">
    <citation type="journal article" date="2020" name="BMC Genomics">
        <title>Intraspecific diversification of the crop wild relative Brassica cretica Lam. using demographic model selection.</title>
        <authorList>
            <person name="Kioukis A."/>
            <person name="Michalopoulou V.A."/>
            <person name="Briers L."/>
            <person name="Pirintsos S."/>
            <person name="Studholme D.J."/>
            <person name="Pavlidis P."/>
            <person name="Sarris P.F."/>
        </authorList>
    </citation>
    <scope>NUCLEOTIDE SEQUENCE [LARGE SCALE GENOMIC DNA]</scope>
    <source>
        <strain evidence="3">cv. PFS-1207/04</strain>
    </source>
</reference>
<feature type="compositionally biased region" description="Basic and acidic residues" evidence="1">
    <location>
        <begin position="83"/>
        <end position="101"/>
    </location>
</feature>
<feature type="compositionally biased region" description="Basic and acidic residues" evidence="1">
    <location>
        <begin position="62"/>
        <end position="76"/>
    </location>
</feature>
<evidence type="ECO:0000256" key="1">
    <source>
        <dbReference type="SAM" id="MobiDB-lite"/>
    </source>
</evidence>
<accession>A0ABQ7EA02</accession>